<name>A0ABR0C020_PURLI</name>
<evidence type="ECO:0000256" key="1">
    <source>
        <dbReference type="SAM" id="MobiDB-lite"/>
    </source>
</evidence>
<proteinExistence type="predicted"/>
<reference evidence="2 3" key="1">
    <citation type="journal article" date="2024" name="Microbiol. Resour. Announc.">
        <title>Genome annotations for the ascomycete fungi Trichoderma harzianum, Trichoderma aggressivum, and Purpureocillium lilacinum.</title>
        <authorList>
            <person name="Beijen E.P.W."/>
            <person name="Ohm R.A."/>
        </authorList>
    </citation>
    <scope>NUCLEOTIDE SEQUENCE [LARGE SCALE GENOMIC DNA]</scope>
    <source>
        <strain evidence="2 3">CBS 150709</strain>
    </source>
</reference>
<organism evidence="2 3">
    <name type="scientific">Purpureocillium lilacinum</name>
    <name type="common">Paecilomyces lilacinus</name>
    <dbReference type="NCBI Taxonomy" id="33203"/>
    <lineage>
        <taxon>Eukaryota</taxon>
        <taxon>Fungi</taxon>
        <taxon>Dikarya</taxon>
        <taxon>Ascomycota</taxon>
        <taxon>Pezizomycotina</taxon>
        <taxon>Sordariomycetes</taxon>
        <taxon>Hypocreomycetidae</taxon>
        <taxon>Hypocreales</taxon>
        <taxon>Ophiocordycipitaceae</taxon>
        <taxon>Purpureocillium</taxon>
    </lineage>
</organism>
<protein>
    <submittedName>
        <fullName evidence="2">Uncharacterized protein</fullName>
    </submittedName>
</protein>
<dbReference type="Proteomes" id="UP001287286">
    <property type="component" value="Unassembled WGS sequence"/>
</dbReference>
<keyword evidence="3" id="KW-1185">Reference proteome</keyword>
<feature type="region of interest" description="Disordered" evidence="1">
    <location>
        <begin position="249"/>
        <end position="274"/>
    </location>
</feature>
<comment type="caution">
    <text evidence="2">The sequence shown here is derived from an EMBL/GenBank/DDBJ whole genome shotgun (WGS) entry which is preliminary data.</text>
</comment>
<feature type="region of interest" description="Disordered" evidence="1">
    <location>
        <begin position="78"/>
        <end position="174"/>
    </location>
</feature>
<dbReference type="EMBL" id="JAWRVI010000019">
    <property type="protein sequence ID" value="KAK4089612.1"/>
    <property type="molecule type" value="Genomic_DNA"/>
</dbReference>
<evidence type="ECO:0000313" key="3">
    <source>
        <dbReference type="Proteomes" id="UP001287286"/>
    </source>
</evidence>
<feature type="compositionally biased region" description="Polar residues" evidence="1">
    <location>
        <begin position="141"/>
        <end position="151"/>
    </location>
</feature>
<sequence length="373" mass="40438">MGGQAAGSMQAAWVNVDAGWIMDPCWMTAFGGQYPPLQRRFQRPATIDGELKRCVRGKRPELGPVACGRVHLPACPQLPSRPAVKVQPGGTRRPLERNLRRRRSARTVPEPHFPPATWNLEVTHPPSDFTQGPGPRHSGQRRSGLQRNPTQRRADDAVAQQGPSPKASPWVMMPKTAALPASPVSRRLRCQHSVGWDGTAVVDRRDSPGRRRAHEVPALSPLAGAGMQSYTCGAMSTNRGRARLRLPDTSDAEQAGSGNIERHAPKDLPSPRVASKPVLWGAAQTMERAGAKKEELCTGADRQHTEWATNLHVSFPLDRGGLEVVDGGLANASVLPYRRSNVCGGMGKAGRRCFIDSTRRAGRIGGTSQVVCR</sequence>
<evidence type="ECO:0000313" key="2">
    <source>
        <dbReference type="EMBL" id="KAK4089612.1"/>
    </source>
</evidence>
<accession>A0ABR0C020</accession>
<gene>
    <name evidence="2" type="ORF">Purlil1_6181</name>
</gene>